<gene>
    <name evidence="1" type="ORF">CLUMA_CG007026</name>
</gene>
<proteinExistence type="predicted"/>
<dbReference type="AlphaFoldDB" id="A0A1J1I157"/>
<organism evidence="1 2">
    <name type="scientific">Clunio marinus</name>
    <dbReference type="NCBI Taxonomy" id="568069"/>
    <lineage>
        <taxon>Eukaryota</taxon>
        <taxon>Metazoa</taxon>
        <taxon>Ecdysozoa</taxon>
        <taxon>Arthropoda</taxon>
        <taxon>Hexapoda</taxon>
        <taxon>Insecta</taxon>
        <taxon>Pterygota</taxon>
        <taxon>Neoptera</taxon>
        <taxon>Endopterygota</taxon>
        <taxon>Diptera</taxon>
        <taxon>Nematocera</taxon>
        <taxon>Chironomoidea</taxon>
        <taxon>Chironomidae</taxon>
        <taxon>Clunio</taxon>
    </lineage>
</organism>
<sequence length="65" mass="7960">MNWINSEGKMRRHEIMSGFIEMRKVNFDLTKSQKTFHHLLKDLSNVFISREFKNKEISIMFHFKK</sequence>
<accession>A0A1J1I157</accession>
<evidence type="ECO:0000313" key="2">
    <source>
        <dbReference type="Proteomes" id="UP000183832"/>
    </source>
</evidence>
<name>A0A1J1I157_9DIPT</name>
<reference evidence="1 2" key="1">
    <citation type="submission" date="2015-04" db="EMBL/GenBank/DDBJ databases">
        <authorList>
            <person name="Syromyatnikov M.Y."/>
            <person name="Popov V.N."/>
        </authorList>
    </citation>
    <scope>NUCLEOTIDE SEQUENCE [LARGE SCALE GENOMIC DNA]</scope>
</reference>
<dbReference type="Proteomes" id="UP000183832">
    <property type="component" value="Unassembled WGS sequence"/>
</dbReference>
<dbReference type="EMBL" id="CVRI01000037">
    <property type="protein sequence ID" value="CRK93490.1"/>
    <property type="molecule type" value="Genomic_DNA"/>
</dbReference>
<keyword evidence="2" id="KW-1185">Reference proteome</keyword>
<protein>
    <submittedName>
        <fullName evidence="1">CLUMA_CG007026, isoform A</fullName>
    </submittedName>
</protein>
<evidence type="ECO:0000313" key="1">
    <source>
        <dbReference type="EMBL" id="CRK93490.1"/>
    </source>
</evidence>